<sequence length="291" mass="33771">MPLRPRKGQNEVISDLNPVSAIKKPPLPRHSTKIDQETKKKTDKWKDELVWNLDNISSLRQLLKQWVHLGVTISNIGQFLENVLYKRDDHLDGRLTQMVDTHRTYTCIALDILKYYQIRDDNGNPLWKFTTTQLGDRYARAKQPQDTLPESRKVYLQSSCHLTSTSTQRRTVDKADEADNSWYQIPAPKPLRPFQKPSFLGDPETCSDCSRKSRRKSTPDSEPYNCPFDISETRPRRNTAERRASVRDTGALPRAISAEIIEPCRQKENQKAKQKQKQKRYGVVDYCDLDL</sequence>
<accession>A0A9W9FYX7</accession>
<keyword evidence="3" id="KW-1185">Reference proteome</keyword>
<dbReference type="OrthoDB" id="4347872at2759"/>
<evidence type="ECO:0000256" key="1">
    <source>
        <dbReference type="SAM" id="MobiDB-lite"/>
    </source>
</evidence>
<dbReference type="AlphaFoldDB" id="A0A9W9FYX7"/>
<comment type="caution">
    <text evidence="2">The sequence shown here is derived from an EMBL/GenBank/DDBJ whole genome shotgun (WGS) entry which is preliminary data.</text>
</comment>
<evidence type="ECO:0000313" key="2">
    <source>
        <dbReference type="EMBL" id="KAJ5109000.1"/>
    </source>
</evidence>
<organism evidence="2 3">
    <name type="scientific">Penicillium angulare</name>
    <dbReference type="NCBI Taxonomy" id="116970"/>
    <lineage>
        <taxon>Eukaryota</taxon>
        <taxon>Fungi</taxon>
        <taxon>Dikarya</taxon>
        <taxon>Ascomycota</taxon>
        <taxon>Pezizomycotina</taxon>
        <taxon>Eurotiomycetes</taxon>
        <taxon>Eurotiomycetidae</taxon>
        <taxon>Eurotiales</taxon>
        <taxon>Aspergillaceae</taxon>
        <taxon>Penicillium</taxon>
    </lineage>
</organism>
<reference evidence="2" key="1">
    <citation type="submission" date="2022-11" db="EMBL/GenBank/DDBJ databases">
        <authorList>
            <person name="Petersen C."/>
        </authorList>
    </citation>
    <scope>NUCLEOTIDE SEQUENCE</scope>
    <source>
        <strain evidence="2">IBT 30069</strain>
    </source>
</reference>
<reference evidence="2" key="2">
    <citation type="journal article" date="2023" name="IMA Fungus">
        <title>Comparative genomic study of the Penicillium genus elucidates a diverse pangenome and 15 lateral gene transfer events.</title>
        <authorList>
            <person name="Petersen C."/>
            <person name="Sorensen T."/>
            <person name="Nielsen M.R."/>
            <person name="Sondergaard T.E."/>
            <person name="Sorensen J.L."/>
            <person name="Fitzpatrick D.A."/>
            <person name="Frisvad J.C."/>
            <person name="Nielsen K.L."/>
        </authorList>
    </citation>
    <scope>NUCLEOTIDE SEQUENCE</scope>
    <source>
        <strain evidence="2">IBT 30069</strain>
    </source>
</reference>
<gene>
    <name evidence="2" type="ORF">N7456_005675</name>
</gene>
<feature type="compositionally biased region" description="Basic and acidic residues" evidence="1">
    <location>
        <begin position="231"/>
        <end position="246"/>
    </location>
</feature>
<name>A0A9W9FYX7_9EURO</name>
<dbReference type="Proteomes" id="UP001149165">
    <property type="component" value="Unassembled WGS sequence"/>
</dbReference>
<feature type="region of interest" description="Disordered" evidence="1">
    <location>
        <begin position="1"/>
        <end position="39"/>
    </location>
</feature>
<dbReference type="EMBL" id="JAPQKH010000003">
    <property type="protein sequence ID" value="KAJ5109000.1"/>
    <property type="molecule type" value="Genomic_DNA"/>
</dbReference>
<evidence type="ECO:0000313" key="3">
    <source>
        <dbReference type="Proteomes" id="UP001149165"/>
    </source>
</evidence>
<feature type="region of interest" description="Disordered" evidence="1">
    <location>
        <begin position="166"/>
        <end position="258"/>
    </location>
</feature>
<protein>
    <submittedName>
        <fullName evidence="2">Lipopolysaccharide-modifying protein</fullName>
    </submittedName>
</protein>
<proteinExistence type="predicted"/>